<dbReference type="EMBL" id="BKCJ010296395">
    <property type="protein sequence ID" value="GEZ58043.1"/>
    <property type="molecule type" value="Genomic_DNA"/>
</dbReference>
<feature type="region of interest" description="Disordered" evidence="1">
    <location>
        <begin position="135"/>
        <end position="154"/>
    </location>
</feature>
<accession>A0A699IG33</accession>
<feature type="compositionally biased region" description="Polar residues" evidence="1">
    <location>
        <begin position="135"/>
        <end position="146"/>
    </location>
</feature>
<reference evidence="2" key="1">
    <citation type="journal article" date="2019" name="Sci. Rep.">
        <title>Draft genome of Tanacetum cinerariifolium, the natural source of mosquito coil.</title>
        <authorList>
            <person name="Yamashiro T."/>
            <person name="Shiraishi A."/>
            <person name="Satake H."/>
            <person name="Nakayama K."/>
        </authorList>
    </citation>
    <scope>NUCLEOTIDE SEQUENCE</scope>
</reference>
<feature type="region of interest" description="Disordered" evidence="1">
    <location>
        <begin position="1"/>
        <end position="20"/>
    </location>
</feature>
<name>A0A699IG33_TANCI</name>
<proteinExistence type="predicted"/>
<dbReference type="PANTHER" id="PTHR34222">
    <property type="entry name" value="GAG_PRE-INTEGRS DOMAIN-CONTAINING PROTEIN"/>
    <property type="match status" value="1"/>
</dbReference>
<protein>
    <submittedName>
        <fullName evidence="2">Ribonuclease H-like domain-containing protein</fullName>
    </submittedName>
</protein>
<evidence type="ECO:0000313" key="2">
    <source>
        <dbReference type="EMBL" id="GEZ58043.1"/>
    </source>
</evidence>
<gene>
    <name evidence="2" type="ORF">Tci_530016</name>
</gene>
<comment type="caution">
    <text evidence="2">The sequence shown here is derived from an EMBL/GenBank/DDBJ whole genome shotgun (WGS) entry which is preliminary data.</text>
</comment>
<feature type="compositionally biased region" description="Polar residues" evidence="1">
    <location>
        <begin position="1"/>
        <end position="13"/>
    </location>
</feature>
<dbReference type="AlphaFoldDB" id="A0A699IG33"/>
<dbReference type="PANTHER" id="PTHR34222:SF97">
    <property type="entry name" value="CATALYTIC REGION, PUTATIVE-RELATED"/>
    <property type="match status" value="1"/>
</dbReference>
<organism evidence="2">
    <name type="scientific">Tanacetum cinerariifolium</name>
    <name type="common">Dalmatian daisy</name>
    <name type="synonym">Chrysanthemum cinerariifolium</name>
    <dbReference type="NCBI Taxonomy" id="118510"/>
    <lineage>
        <taxon>Eukaryota</taxon>
        <taxon>Viridiplantae</taxon>
        <taxon>Streptophyta</taxon>
        <taxon>Embryophyta</taxon>
        <taxon>Tracheophyta</taxon>
        <taxon>Spermatophyta</taxon>
        <taxon>Magnoliopsida</taxon>
        <taxon>eudicotyledons</taxon>
        <taxon>Gunneridae</taxon>
        <taxon>Pentapetalae</taxon>
        <taxon>asterids</taxon>
        <taxon>campanulids</taxon>
        <taxon>Asterales</taxon>
        <taxon>Asteraceae</taxon>
        <taxon>Asteroideae</taxon>
        <taxon>Anthemideae</taxon>
        <taxon>Anthemidinae</taxon>
        <taxon>Tanacetum</taxon>
    </lineage>
</organism>
<evidence type="ECO:0000256" key="1">
    <source>
        <dbReference type="SAM" id="MobiDB-lite"/>
    </source>
</evidence>
<sequence length="320" mass="36139">MPVYNSEHNTPVNSDHDDDINDSVTRISKLNISDPLHLHPNDSTALTVNESSIADYYLKLNALWKQFDATVELPKYVCNASESFKKHNQLMKLMQFLMGLDDSYMKIRSSILSREVLPDVRIAYATISSESFNSGPSRPYNMNNNRQGGGSGLNNNRPSGGCGLVCENYDFNEHTIDRCFKIIGYTADFRKKKYGQNVKKQSVYNNNFVRESSSSGFSDKQMFTLLSFIKDNKIAKSVQANMIGLDNVVDISHLKIKVGHPNRTEAFISNIGNLKLSNGLILYDVIVILEYCVTLISVHKMAKENKIFVVLDESKCYFVN</sequence>